<comment type="similarity">
    <text evidence="8">Belongs to the TsuA/YedE (TC 9.B.102) family.</text>
</comment>
<evidence type="ECO:0000313" key="12">
    <source>
        <dbReference type="Proteomes" id="UP000264179"/>
    </source>
</evidence>
<evidence type="ECO:0000313" key="11">
    <source>
        <dbReference type="EMBL" id="HCW65688.1"/>
    </source>
</evidence>
<dbReference type="EMBL" id="DOOG01000162">
    <property type="protein sequence ID" value="HBV00228.1"/>
    <property type="molecule type" value="Genomic_DNA"/>
</dbReference>
<gene>
    <name evidence="10" type="ORF">DEF21_20310</name>
    <name evidence="11" type="ORF">DHR80_00475</name>
</gene>
<dbReference type="Pfam" id="PF04143">
    <property type="entry name" value="Sulf_transp"/>
    <property type="match status" value="1"/>
</dbReference>
<keyword evidence="2" id="KW-0813">Transport</keyword>
<feature type="transmembrane region" description="Helical" evidence="9">
    <location>
        <begin position="56"/>
        <end position="77"/>
    </location>
</feature>
<keyword evidence="4" id="KW-0997">Cell inner membrane</keyword>
<keyword evidence="6 9" id="KW-1133">Transmembrane helix</keyword>
<dbReference type="PANTHER" id="PTHR30574">
    <property type="entry name" value="INNER MEMBRANE PROTEIN YEDE"/>
    <property type="match status" value="1"/>
</dbReference>
<organism evidence="10 13">
    <name type="scientific">Thalassospira lucentensis</name>
    <dbReference type="NCBI Taxonomy" id="168935"/>
    <lineage>
        <taxon>Bacteria</taxon>
        <taxon>Pseudomonadati</taxon>
        <taxon>Pseudomonadota</taxon>
        <taxon>Alphaproteobacteria</taxon>
        <taxon>Rhodospirillales</taxon>
        <taxon>Thalassospiraceae</taxon>
        <taxon>Thalassospira</taxon>
    </lineage>
</organism>
<proteinExistence type="inferred from homology"/>
<evidence type="ECO:0000256" key="9">
    <source>
        <dbReference type="SAM" id="Phobius"/>
    </source>
</evidence>
<reference evidence="12 13" key="1">
    <citation type="journal article" date="2018" name="Nat. Biotechnol.">
        <title>A standardized bacterial taxonomy based on genome phylogeny substantially revises the tree of life.</title>
        <authorList>
            <person name="Parks D.H."/>
            <person name="Chuvochina M."/>
            <person name="Waite D.W."/>
            <person name="Rinke C."/>
            <person name="Skarshewski A."/>
            <person name="Chaumeil P.A."/>
            <person name="Hugenholtz P."/>
        </authorList>
    </citation>
    <scope>NUCLEOTIDE SEQUENCE [LARGE SCALE GENOMIC DNA]</scope>
    <source>
        <strain evidence="10">UBA8707</strain>
        <strain evidence="11">UBA9881</strain>
    </source>
</reference>
<keyword evidence="5 9" id="KW-0812">Transmembrane</keyword>
<evidence type="ECO:0000256" key="8">
    <source>
        <dbReference type="ARBA" id="ARBA00035655"/>
    </source>
</evidence>
<accession>A0A358HYG8</accession>
<comment type="caution">
    <text evidence="10">The sequence shown here is derived from an EMBL/GenBank/DDBJ whole genome shotgun (WGS) entry which is preliminary data.</text>
</comment>
<sequence>MENFTPVSALIGGGLIGLASGIYLLLNGRIAGISGIVGGLLGRGGNDAGSATFERLAFVIGLIAGPFLLLIASPITATSLVTSPMPIIVIGGLLVGFGTTLGSGCTSGHGICGLSRFSTRSLVATVSFMGAGFVTVLVTRHLVGGL</sequence>
<dbReference type="EMBL" id="DPOP01000004">
    <property type="protein sequence ID" value="HCW65688.1"/>
    <property type="molecule type" value="Genomic_DNA"/>
</dbReference>
<dbReference type="Proteomes" id="UP000264179">
    <property type="component" value="Unassembled WGS sequence"/>
</dbReference>
<evidence type="ECO:0000256" key="2">
    <source>
        <dbReference type="ARBA" id="ARBA00022448"/>
    </source>
</evidence>
<dbReference type="RefSeq" id="WP_276653053.1">
    <property type="nucleotide sequence ID" value="NZ_DOOG01000162.1"/>
</dbReference>
<evidence type="ECO:0000256" key="3">
    <source>
        <dbReference type="ARBA" id="ARBA00022475"/>
    </source>
</evidence>
<evidence type="ECO:0000256" key="1">
    <source>
        <dbReference type="ARBA" id="ARBA00004429"/>
    </source>
</evidence>
<evidence type="ECO:0000313" key="13">
    <source>
        <dbReference type="Proteomes" id="UP000264753"/>
    </source>
</evidence>
<dbReference type="AlphaFoldDB" id="A0A358HYG8"/>
<feature type="transmembrane region" description="Helical" evidence="9">
    <location>
        <begin position="6"/>
        <end position="26"/>
    </location>
</feature>
<evidence type="ECO:0000256" key="6">
    <source>
        <dbReference type="ARBA" id="ARBA00022989"/>
    </source>
</evidence>
<name>A0A358HYG8_9PROT</name>
<evidence type="ECO:0000256" key="7">
    <source>
        <dbReference type="ARBA" id="ARBA00023136"/>
    </source>
</evidence>
<keyword evidence="7 9" id="KW-0472">Membrane</keyword>
<comment type="subcellular location">
    <subcellularLocation>
        <location evidence="1">Cell inner membrane</location>
        <topology evidence="1">Multi-pass membrane protein</topology>
    </subcellularLocation>
</comment>
<dbReference type="Proteomes" id="UP000264753">
    <property type="component" value="Unassembled WGS sequence"/>
</dbReference>
<feature type="transmembrane region" description="Helical" evidence="9">
    <location>
        <begin position="83"/>
        <end position="101"/>
    </location>
</feature>
<evidence type="ECO:0000256" key="4">
    <source>
        <dbReference type="ARBA" id="ARBA00022519"/>
    </source>
</evidence>
<protein>
    <submittedName>
        <fullName evidence="10">YeeE/YedE family protein</fullName>
    </submittedName>
</protein>
<dbReference type="PANTHER" id="PTHR30574:SF1">
    <property type="entry name" value="SULPHUR TRANSPORT DOMAIN-CONTAINING PROTEIN"/>
    <property type="match status" value="1"/>
</dbReference>
<dbReference type="GO" id="GO:0005886">
    <property type="term" value="C:plasma membrane"/>
    <property type="evidence" value="ECO:0007669"/>
    <property type="project" value="UniProtKB-SubCell"/>
</dbReference>
<dbReference type="InterPro" id="IPR007272">
    <property type="entry name" value="Sulf_transp_TsuA/YedE"/>
</dbReference>
<evidence type="ECO:0000313" key="10">
    <source>
        <dbReference type="EMBL" id="HBV00228.1"/>
    </source>
</evidence>
<keyword evidence="3" id="KW-1003">Cell membrane</keyword>
<evidence type="ECO:0000256" key="5">
    <source>
        <dbReference type="ARBA" id="ARBA00022692"/>
    </source>
</evidence>
<feature type="transmembrane region" description="Helical" evidence="9">
    <location>
        <begin position="122"/>
        <end position="143"/>
    </location>
</feature>